<dbReference type="InterPro" id="IPR015800">
    <property type="entry name" value="Cu_amine_oxidase_N2"/>
</dbReference>
<dbReference type="GO" id="GO:0005507">
    <property type="term" value="F:copper ion binding"/>
    <property type="evidence" value="ECO:0007669"/>
    <property type="project" value="InterPro"/>
</dbReference>
<feature type="domain" description="Copper amine oxidase N3-terminal" evidence="12">
    <location>
        <begin position="147"/>
        <end position="246"/>
    </location>
</feature>
<dbReference type="GO" id="GO:0009308">
    <property type="term" value="P:amine metabolic process"/>
    <property type="evidence" value="ECO:0007669"/>
    <property type="project" value="UniProtKB-UniRule"/>
</dbReference>
<dbReference type="InterPro" id="IPR000269">
    <property type="entry name" value="Cu_amine_oxidase"/>
</dbReference>
<organism evidence="13 14">
    <name type="scientific">Cucumis melo var. makuwa</name>
    <name type="common">Oriental melon</name>
    <dbReference type="NCBI Taxonomy" id="1194695"/>
    <lineage>
        <taxon>Eukaryota</taxon>
        <taxon>Viridiplantae</taxon>
        <taxon>Streptophyta</taxon>
        <taxon>Embryophyta</taxon>
        <taxon>Tracheophyta</taxon>
        <taxon>Spermatophyta</taxon>
        <taxon>Magnoliopsida</taxon>
        <taxon>eudicotyledons</taxon>
        <taxon>Gunneridae</taxon>
        <taxon>Pentapetalae</taxon>
        <taxon>rosids</taxon>
        <taxon>fabids</taxon>
        <taxon>Cucurbitales</taxon>
        <taxon>Cucurbitaceae</taxon>
        <taxon>Benincaseae</taxon>
        <taxon>Cucumis</taxon>
    </lineage>
</organism>
<dbReference type="FunFam" id="2.70.98.20:FF:000004">
    <property type="entry name" value="Amine oxidase"/>
    <property type="match status" value="1"/>
</dbReference>
<keyword evidence="4 9" id="KW-0560">Oxidoreductase</keyword>
<dbReference type="EMBL" id="SSTE01015921">
    <property type="protein sequence ID" value="KAA0042851.1"/>
    <property type="molecule type" value="Genomic_DNA"/>
</dbReference>
<dbReference type="InterPro" id="IPR036460">
    <property type="entry name" value="Cu_amine_oxidase_C_sf"/>
</dbReference>
<dbReference type="GO" id="GO:0008131">
    <property type="term" value="F:primary methylamine oxidase activity"/>
    <property type="evidence" value="ECO:0007669"/>
    <property type="project" value="InterPro"/>
</dbReference>
<keyword evidence="2 9" id="KW-0479">Metal-binding</keyword>
<feature type="active site" description="Schiff-base intermediate with substrate; via topaquinone" evidence="7">
    <location>
        <position position="438"/>
    </location>
</feature>
<dbReference type="PROSITE" id="PS01165">
    <property type="entry name" value="COPPER_AMINE_OXID_2"/>
    <property type="match status" value="1"/>
</dbReference>
<dbReference type="SUPFAM" id="SSF49998">
    <property type="entry name" value="Amine oxidase catalytic domain"/>
    <property type="match status" value="1"/>
</dbReference>
<gene>
    <name evidence="13" type="ORF">E6C27_scaffold44G003620</name>
</gene>
<feature type="domain" description="Copper amine oxidase catalytic" evidence="10">
    <location>
        <begin position="271"/>
        <end position="688"/>
    </location>
</feature>
<dbReference type="Proteomes" id="UP000321393">
    <property type="component" value="Unassembled WGS sequence"/>
</dbReference>
<dbReference type="SUPFAM" id="SSF54416">
    <property type="entry name" value="Amine oxidase N-terminal region"/>
    <property type="match status" value="2"/>
</dbReference>
<evidence type="ECO:0000259" key="10">
    <source>
        <dbReference type="Pfam" id="PF01179"/>
    </source>
</evidence>
<dbReference type="PANTHER" id="PTHR10638:SF69">
    <property type="entry name" value="AMINE OXIDASE [COPPER-CONTAINING] GAMMA 1-RELATED"/>
    <property type="match status" value="1"/>
</dbReference>
<evidence type="ECO:0000313" key="14">
    <source>
        <dbReference type="Proteomes" id="UP000321393"/>
    </source>
</evidence>
<sequence>MDKLSSLCFLILSIVTVLVVSRLWFPIFVNLPPEDMNDEKQSFEKHISLMSKAPHHPLDPLTVQEINKVRDILSSYEPFSNSFPTIHSLALEEPDKSLVLSWEFGDPLPPRRAAVVGILHEQVHVLSIDLELHRVIRHTANPTRGYPMITIEELLSAFDVALANSNVQKSILARGVKLKDVKFLSPSPGWFGKEEEGRRFAKLQFYTLQGTSNYYMRPIEGLTVTVDLNKQEVIKIADTGKGIPIPRSANTDYIYNGEKEPPEIKQINPISIEQPKGPSFTVENGHIVKWGRWEFHIKPDQRAGMVISRVMVRDSETGELRNVMYKGFPSELYVPYMDFDEHWYFKTYMDAGEYGLGLLSTSLVPLNDCPRNSYYMDGVFVDGNGKPYVQENIICVFERYAGDISWRHTDTLLPNAKSGEARQKVTLVARMTSTLGNYDYIIDWEFQTDGLIRVEVGLSGMLMIKATPKEYTENKDNEGFEPLVSENAIGVVHDHYITFYLDMDVDGVNNSFVNIDLVKEEQVNKSPKSSPRKSIYKPYKKVAKMEDEAKIILSLVDPSEFHVVNPTKLSRLGNPSGYKIVPTATAASLLDLDDPPQIRSAFTNNQIWVTPYNKNEQWAGGFLAYQSRGDDTLATWSQRNRPIENRDIVLWYTLGFHHVPCQEDFPVMPIVSSSFDLKPVNFFDRNPILRAAPAFVDDLPVCNVRSSINF</sequence>
<dbReference type="Gene3D" id="3.10.450.40">
    <property type="match status" value="2"/>
</dbReference>
<reference evidence="13 14" key="1">
    <citation type="submission" date="2019-08" db="EMBL/GenBank/DDBJ databases">
        <title>Draft genome sequences of two oriental melons (Cucumis melo L. var makuwa).</title>
        <authorList>
            <person name="Kwon S.-Y."/>
        </authorList>
    </citation>
    <scope>NUCLEOTIDE SEQUENCE [LARGE SCALE GENOMIC DNA]</scope>
    <source>
        <strain evidence="14">cv. SW 3</strain>
        <tissue evidence="13">Leaf</tissue>
    </source>
</reference>
<dbReference type="InterPro" id="IPR049947">
    <property type="entry name" value="Cu_Am_Ox_Cu-bd"/>
</dbReference>
<accession>A0A5A7TMQ3</accession>
<evidence type="ECO:0000256" key="2">
    <source>
        <dbReference type="ARBA" id="ARBA00022723"/>
    </source>
</evidence>
<evidence type="ECO:0000256" key="8">
    <source>
        <dbReference type="PIRSR" id="PIRSR600269-51"/>
    </source>
</evidence>
<feature type="active site" description="Proton acceptor" evidence="7">
    <location>
        <position position="350"/>
    </location>
</feature>
<evidence type="ECO:0000256" key="6">
    <source>
        <dbReference type="ARBA" id="ARBA00023157"/>
    </source>
</evidence>
<feature type="domain" description="Copper amine oxidase N2-terminal" evidence="11">
    <location>
        <begin position="56"/>
        <end position="139"/>
    </location>
</feature>
<dbReference type="InterPro" id="IPR016182">
    <property type="entry name" value="Cu_amine_oxidase_N-reg"/>
</dbReference>
<keyword evidence="3 7" id="KW-0801">TPQ</keyword>
<evidence type="ECO:0000256" key="4">
    <source>
        <dbReference type="ARBA" id="ARBA00023002"/>
    </source>
</evidence>
<name>A0A5A7TMQ3_CUCMM</name>
<keyword evidence="5 9" id="KW-0186">Copper</keyword>
<evidence type="ECO:0000256" key="1">
    <source>
        <dbReference type="ARBA" id="ARBA00007983"/>
    </source>
</evidence>
<evidence type="ECO:0000256" key="9">
    <source>
        <dbReference type="RuleBase" id="RU000672"/>
    </source>
</evidence>
<evidence type="ECO:0000259" key="11">
    <source>
        <dbReference type="Pfam" id="PF02727"/>
    </source>
</evidence>
<dbReference type="Gene3D" id="2.70.98.20">
    <property type="entry name" value="Copper amine oxidase, catalytic domain"/>
    <property type="match status" value="1"/>
</dbReference>
<dbReference type="Pfam" id="PF01179">
    <property type="entry name" value="Cu_amine_oxid"/>
    <property type="match status" value="1"/>
</dbReference>
<dbReference type="InterPro" id="IPR015802">
    <property type="entry name" value="Cu_amine_oxidase_N3"/>
</dbReference>
<dbReference type="STRING" id="1194695.A0A5A7TMQ3"/>
<dbReference type="GO" id="GO:0048038">
    <property type="term" value="F:quinone binding"/>
    <property type="evidence" value="ECO:0007669"/>
    <property type="project" value="InterPro"/>
</dbReference>
<evidence type="ECO:0000256" key="3">
    <source>
        <dbReference type="ARBA" id="ARBA00022772"/>
    </source>
</evidence>
<feature type="modified residue" description="2',4',5'-topaquinone" evidence="8">
    <location>
        <position position="438"/>
    </location>
</feature>
<dbReference type="PANTHER" id="PTHR10638">
    <property type="entry name" value="COPPER AMINE OXIDASE"/>
    <property type="match status" value="1"/>
</dbReference>
<protein>
    <recommendedName>
        <fullName evidence="9">Amine oxidase</fullName>
        <ecNumber evidence="9">1.4.3.-</ecNumber>
    </recommendedName>
</protein>
<evidence type="ECO:0000256" key="5">
    <source>
        <dbReference type="ARBA" id="ARBA00023008"/>
    </source>
</evidence>
<dbReference type="InterPro" id="IPR015798">
    <property type="entry name" value="Cu_amine_oxidase_C"/>
</dbReference>
<evidence type="ECO:0000313" key="13">
    <source>
        <dbReference type="EMBL" id="KAA0042851.1"/>
    </source>
</evidence>
<dbReference type="Pfam" id="PF02727">
    <property type="entry name" value="Cu_amine_oxidN2"/>
    <property type="match status" value="1"/>
</dbReference>
<dbReference type="Pfam" id="PF02728">
    <property type="entry name" value="Cu_amine_oxidN3"/>
    <property type="match status" value="1"/>
</dbReference>
<proteinExistence type="inferred from homology"/>
<dbReference type="OrthoDB" id="5379943at2759"/>
<comment type="caution">
    <text evidence="13">The sequence shown here is derived from an EMBL/GenBank/DDBJ whole genome shotgun (WGS) entry which is preliminary data.</text>
</comment>
<evidence type="ECO:0000256" key="7">
    <source>
        <dbReference type="PIRSR" id="PIRSR600269-50"/>
    </source>
</evidence>
<evidence type="ECO:0000259" key="12">
    <source>
        <dbReference type="Pfam" id="PF02728"/>
    </source>
</evidence>
<comment type="PTM">
    <text evidence="8 9">Topaquinone (TPQ) is generated by copper-dependent autoxidation of a specific tyrosyl residue.</text>
</comment>
<dbReference type="EC" id="1.4.3.-" evidence="9"/>
<keyword evidence="6" id="KW-1015">Disulfide bond</keyword>
<comment type="similarity">
    <text evidence="1 9">Belongs to the copper/topaquinone oxidase family.</text>
</comment>
<dbReference type="AlphaFoldDB" id="A0A5A7TMQ3"/>
<comment type="cofactor">
    <cofactor evidence="9">
        <name>Cu cation</name>
        <dbReference type="ChEBI" id="CHEBI:23378"/>
    </cofactor>
    <text evidence="9">Contains 1 topaquinone per subunit.</text>
</comment>